<dbReference type="Gene3D" id="1.20.120.890">
    <property type="entry name" value="tRNA(Met) cytidine acetyltransferase, tail domain"/>
    <property type="match status" value="1"/>
</dbReference>
<dbReference type="Gene3D" id="3.40.50.300">
    <property type="entry name" value="P-loop containing nucleotide triphosphate hydrolases"/>
    <property type="match status" value="1"/>
</dbReference>
<name>A0A1A7NYQ6_9PAST</name>
<dbReference type="InterPro" id="IPR024914">
    <property type="entry name" value="tRNA_acetyltr_TmcA"/>
</dbReference>
<comment type="catalytic activity">
    <reaction evidence="9">
        <text>cytidine(34) in elongator tRNA(Met) + acetyl-CoA + ATP + H2O = N(4)-acetylcytidine(34) in elongator tRNA(Met) + ADP + phosphate + CoA + H(+)</text>
        <dbReference type="Rhea" id="RHEA:43788"/>
        <dbReference type="Rhea" id="RHEA-COMP:10693"/>
        <dbReference type="Rhea" id="RHEA-COMP:10694"/>
        <dbReference type="ChEBI" id="CHEBI:15377"/>
        <dbReference type="ChEBI" id="CHEBI:15378"/>
        <dbReference type="ChEBI" id="CHEBI:30616"/>
        <dbReference type="ChEBI" id="CHEBI:43474"/>
        <dbReference type="ChEBI" id="CHEBI:57287"/>
        <dbReference type="ChEBI" id="CHEBI:57288"/>
        <dbReference type="ChEBI" id="CHEBI:74900"/>
        <dbReference type="ChEBI" id="CHEBI:82748"/>
        <dbReference type="ChEBI" id="CHEBI:456216"/>
        <dbReference type="EC" id="2.3.1.193"/>
    </reaction>
</comment>
<dbReference type="GO" id="GO:0051391">
    <property type="term" value="P:tRNA acetylation"/>
    <property type="evidence" value="ECO:0007669"/>
    <property type="project" value="UniProtKB-UniRule"/>
</dbReference>
<evidence type="ECO:0000313" key="12">
    <source>
        <dbReference type="Proteomes" id="UP000092649"/>
    </source>
</evidence>
<evidence type="ECO:0000256" key="5">
    <source>
        <dbReference type="ARBA" id="ARBA00022741"/>
    </source>
</evidence>
<dbReference type="SUPFAM" id="SSF52540">
    <property type="entry name" value="P-loop containing nucleoside triphosphate hydrolases"/>
    <property type="match status" value="1"/>
</dbReference>
<dbReference type="InterPro" id="IPR027417">
    <property type="entry name" value="P-loop_NTPase"/>
</dbReference>
<dbReference type="OrthoDB" id="5578851at2"/>
<evidence type="ECO:0000256" key="2">
    <source>
        <dbReference type="ARBA" id="ARBA00022555"/>
    </source>
</evidence>
<keyword evidence="12" id="KW-1185">Reference proteome</keyword>
<dbReference type="InterPro" id="IPR007807">
    <property type="entry name" value="TcmA/NAT10_helicase"/>
</dbReference>
<keyword evidence="7 9" id="KW-0694">RNA-binding</keyword>
<comment type="similarity">
    <text evidence="9">Belongs to the TmcA family.</text>
</comment>
<accession>A0A1A7NYQ6</accession>
<evidence type="ECO:0000256" key="8">
    <source>
        <dbReference type="ARBA" id="ARBA00023315"/>
    </source>
</evidence>
<dbReference type="PANTHER" id="PTHR10925">
    <property type="entry name" value="N-ACETYLTRANSFERASE 10"/>
    <property type="match status" value="1"/>
</dbReference>
<dbReference type="InterPro" id="IPR000182">
    <property type="entry name" value="GNAT_dom"/>
</dbReference>
<dbReference type="PATRIC" id="fig|505341.3.peg.1163"/>
<dbReference type="Pfam" id="PF08351">
    <property type="entry name" value="TmcA_N"/>
    <property type="match status" value="1"/>
</dbReference>
<dbReference type="GO" id="GO:0002101">
    <property type="term" value="P:tRNA wobble cytosine modification"/>
    <property type="evidence" value="ECO:0007669"/>
    <property type="project" value="UniProtKB-UniRule"/>
</dbReference>
<dbReference type="SUPFAM" id="SSF55729">
    <property type="entry name" value="Acyl-CoA N-acyltransferases (Nat)"/>
    <property type="match status" value="1"/>
</dbReference>
<dbReference type="InterPro" id="IPR038321">
    <property type="entry name" value="TmcA_C_sf"/>
</dbReference>
<evidence type="ECO:0000256" key="4">
    <source>
        <dbReference type="ARBA" id="ARBA00022694"/>
    </source>
</evidence>
<protein>
    <recommendedName>
        <fullName evidence="9">tRNA(Met) cytidine acetyltransferase TmcA</fullName>
        <ecNumber evidence="9">2.3.1.193</ecNumber>
    </recommendedName>
</protein>
<sequence>MQCGNDFSREVIILTGASVWRRQQVQAIIEYYADTTAVYCGDQLPTDLADSILFFSFKQSRNLLGQEFSLAFFDASHQEQLSFHLDSLAIIAATLKAGGKLFILLPEWQGLTQTVDWDTLRWNSLAQATSSANFLDWFKQLSEQYQIPIYSPQKQPELTPITSSAWQTPTTALQDQQRILQQLLQPQTAIYLLLAGRGRGKSAVAGQFIQQATDKILVTAANRQAITTLMKFAGNKSFDFIAPDELVNKLSQQQLPFYQWLIVDEAAMLPLSMLQTFCQTFPHLLLTSTSEGYEGSGQGFRLKLEQQISRQLCHLTLEVPLRWQQEDLLERWLNQLALLQPTTVSLAFQPQSNLTFVSHEQIVSTQQLQQYYQLLSLAHYRTSPTDLRRLMDGKKQQFLACQLNHTVVGVIWGLQEGGIVDQTLLDGIRLGYRRPKGNLVAQALCFQTNNVMAAKLRSLRISRIAVLPNWQQKGIGTQLVQQLIQQCQTTIDYLSVSFGYSEQLFSFWQCCGFRLLALSSGTEASSGNYSVMMAYPLSTQGEQFCQQAEQQFLRHLALSEHPLLPALSRQSISVNEDWQLTAEDWCAIRDFVEHQRTLFVTYPALQRLFKRYPNQALAQQLQMLKRTFVVQQKQKLQQFKQQVAAFLQEI</sequence>
<feature type="binding site" evidence="9">
    <location>
        <position position="176"/>
    </location>
    <ligand>
        <name>ATP</name>
        <dbReference type="ChEBI" id="CHEBI:30616"/>
    </ligand>
</feature>
<dbReference type="GO" id="GO:0051392">
    <property type="term" value="F:tRNA cytidine N4-acetyltransferase activity"/>
    <property type="evidence" value="ECO:0007669"/>
    <property type="project" value="UniProtKB-UniRule"/>
</dbReference>
<organism evidence="11 12">
    <name type="scientific">Gallibacterium salpingitidis</name>
    <dbReference type="NCBI Taxonomy" id="505341"/>
    <lineage>
        <taxon>Bacteria</taxon>
        <taxon>Pseudomonadati</taxon>
        <taxon>Pseudomonadota</taxon>
        <taxon>Gammaproteobacteria</taxon>
        <taxon>Pasteurellales</taxon>
        <taxon>Pasteurellaceae</taxon>
        <taxon>Gallibacterium</taxon>
    </lineage>
</organism>
<dbReference type="Proteomes" id="UP000092649">
    <property type="component" value="Unassembled WGS sequence"/>
</dbReference>
<keyword evidence="1 9" id="KW-0963">Cytoplasm</keyword>
<evidence type="ECO:0000313" key="11">
    <source>
        <dbReference type="EMBL" id="OBW94720.1"/>
    </source>
</evidence>
<dbReference type="RefSeq" id="WP_066107258.1">
    <property type="nucleotide sequence ID" value="NZ_JTJL01000020.1"/>
</dbReference>
<evidence type="ECO:0000256" key="6">
    <source>
        <dbReference type="ARBA" id="ARBA00022840"/>
    </source>
</evidence>
<dbReference type="GO" id="GO:0005737">
    <property type="term" value="C:cytoplasm"/>
    <property type="evidence" value="ECO:0007669"/>
    <property type="project" value="UniProtKB-SubCell"/>
</dbReference>
<dbReference type="GO" id="GO:0005524">
    <property type="term" value="F:ATP binding"/>
    <property type="evidence" value="ECO:0007669"/>
    <property type="project" value="UniProtKB-UniRule"/>
</dbReference>
<dbReference type="HAMAP" id="MF_01886">
    <property type="entry name" value="tRNA_acetyltr_TmcA"/>
    <property type="match status" value="1"/>
</dbReference>
<dbReference type="Gene3D" id="3.40.50.11040">
    <property type="match status" value="1"/>
</dbReference>
<dbReference type="Pfam" id="PF17176">
    <property type="entry name" value="tRNA_bind_3"/>
    <property type="match status" value="1"/>
</dbReference>
<comment type="subcellular location">
    <subcellularLocation>
        <location evidence="9">Cytoplasm</location>
    </subcellularLocation>
</comment>
<keyword evidence="8 9" id="KW-0012">Acyltransferase</keyword>
<dbReference type="InterPro" id="IPR033442">
    <property type="entry name" value="TmcA_tRNA_bind"/>
</dbReference>
<comment type="function">
    <text evidence="9">Catalyzes the formation of N(4)-acetylcytidine (ac(4)C) at the wobble position of tRNA(Met), by using acetyl-CoA as an acetyl donor and ATP (or GTP).</text>
</comment>
<dbReference type="EC" id="2.3.1.193" evidence="9"/>
<dbReference type="Pfam" id="PF05127">
    <property type="entry name" value="NAT10_TcmA_helicase"/>
    <property type="match status" value="1"/>
</dbReference>
<dbReference type="InterPro" id="IPR016181">
    <property type="entry name" value="Acyl_CoA_acyltransferase"/>
</dbReference>
<dbReference type="Pfam" id="PF13718">
    <property type="entry name" value="GNAT_acetyltr_2"/>
    <property type="match status" value="1"/>
</dbReference>
<evidence type="ECO:0000259" key="10">
    <source>
        <dbReference type="PROSITE" id="PS51186"/>
    </source>
</evidence>
<gene>
    <name evidence="9" type="primary">tmcA</name>
    <name evidence="11" type="ORF">QS62_05770</name>
</gene>
<reference evidence="11 12" key="1">
    <citation type="submission" date="2014-11" db="EMBL/GenBank/DDBJ databases">
        <title>Pan-genome of Gallibacterium spp.</title>
        <authorList>
            <person name="Kudirkiene E."/>
            <person name="Bojesen A.M."/>
        </authorList>
    </citation>
    <scope>NUCLEOTIDE SEQUENCE [LARGE SCALE GENOMIC DNA]</scope>
    <source>
        <strain evidence="11 12">F150</strain>
    </source>
</reference>
<feature type="domain" description="N-acetyltransferase" evidence="10">
    <location>
        <begin position="358"/>
        <end position="538"/>
    </location>
</feature>
<proteinExistence type="inferred from homology"/>
<keyword evidence="6 9" id="KW-0067">ATP-binding</keyword>
<comment type="caution">
    <text evidence="11">The sequence shown here is derived from an EMBL/GenBank/DDBJ whole genome shotgun (WGS) entry which is preliminary data.</text>
</comment>
<dbReference type="GO" id="GO:0000049">
    <property type="term" value="F:tRNA binding"/>
    <property type="evidence" value="ECO:0007669"/>
    <property type="project" value="UniProtKB-UniRule"/>
</dbReference>
<dbReference type="AlphaFoldDB" id="A0A1A7NYQ6"/>
<evidence type="ECO:0000256" key="7">
    <source>
        <dbReference type="ARBA" id="ARBA00022884"/>
    </source>
</evidence>
<evidence type="ECO:0000256" key="3">
    <source>
        <dbReference type="ARBA" id="ARBA00022679"/>
    </source>
</evidence>
<dbReference type="PANTHER" id="PTHR10925:SF5">
    <property type="entry name" value="RNA CYTIDINE ACETYLTRANSFERASE"/>
    <property type="match status" value="1"/>
</dbReference>
<dbReference type="GO" id="GO:1904812">
    <property type="term" value="P:rRNA acetylation involved in maturation of SSU-rRNA"/>
    <property type="evidence" value="ECO:0007669"/>
    <property type="project" value="TreeGrafter"/>
</dbReference>
<dbReference type="Gene3D" id="3.40.630.30">
    <property type="match status" value="1"/>
</dbReference>
<feature type="binding site" evidence="9">
    <location>
        <begin position="464"/>
        <end position="466"/>
    </location>
    <ligand>
        <name>acetyl-CoA</name>
        <dbReference type="ChEBI" id="CHEBI:57288"/>
    </ligand>
</feature>
<evidence type="ECO:0000256" key="1">
    <source>
        <dbReference type="ARBA" id="ARBA00022490"/>
    </source>
</evidence>
<dbReference type="InterPro" id="IPR013562">
    <property type="entry name" value="TmcA/NAT10_N"/>
</dbReference>
<dbReference type="EMBL" id="JTJL01000020">
    <property type="protein sequence ID" value="OBW94720.1"/>
    <property type="molecule type" value="Genomic_DNA"/>
</dbReference>
<keyword evidence="4 9" id="KW-0819">tRNA processing</keyword>
<comment type="caution">
    <text evidence="9">Lacks conserved residue(s) required for the propagation of feature annotation.</text>
</comment>
<keyword evidence="2 9" id="KW-0820">tRNA-binding</keyword>
<dbReference type="InterPro" id="IPR032672">
    <property type="entry name" value="TmcA/NAT10/Kre33"/>
</dbReference>
<evidence type="ECO:0000256" key="9">
    <source>
        <dbReference type="HAMAP-Rule" id="MF_01886"/>
    </source>
</evidence>
<dbReference type="GO" id="GO:1990883">
    <property type="term" value="F:18S rRNA cytidine N-acetyltransferase activity"/>
    <property type="evidence" value="ECO:0007669"/>
    <property type="project" value="TreeGrafter"/>
</dbReference>
<keyword evidence="5 9" id="KW-0547">Nucleotide-binding</keyword>
<dbReference type="CDD" id="cd04301">
    <property type="entry name" value="NAT_SF"/>
    <property type="match status" value="1"/>
</dbReference>
<feature type="binding site" evidence="9">
    <location>
        <position position="322"/>
    </location>
    <ligand>
        <name>ATP</name>
        <dbReference type="ChEBI" id="CHEBI:30616"/>
    </ligand>
</feature>
<keyword evidence="3 9" id="KW-0808">Transferase</keyword>
<dbReference type="PROSITE" id="PS51186">
    <property type="entry name" value="GNAT"/>
    <property type="match status" value="1"/>
</dbReference>